<dbReference type="AlphaFoldDB" id="A0AAV1RWJ9"/>
<accession>A0AAV1RWJ9</accession>
<gene>
    <name evidence="1" type="ORF">DCAF_LOCUS15076</name>
</gene>
<sequence>MACHISEPPDDILPSTTLVHQIEILLDPDFANLISLISFGLNFKMNLIILMRLEVSVKSQSEDEFGSIHSCTGLLSVFQCMLFACRLVLNPTAAECISLASTMKMEGFTSGSTGEGRKKEN</sequence>
<dbReference type="Proteomes" id="UP001314170">
    <property type="component" value="Unassembled WGS sequence"/>
</dbReference>
<organism evidence="1 2">
    <name type="scientific">Dovyalis caffra</name>
    <dbReference type="NCBI Taxonomy" id="77055"/>
    <lineage>
        <taxon>Eukaryota</taxon>
        <taxon>Viridiplantae</taxon>
        <taxon>Streptophyta</taxon>
        <taxon>Embryophyta</taxon>
        <taxon>Tracheophyta</taxon>
        <taxon>Spermatophyta</taxon>
        <taxon>Magnoliopsida</taxon>
        <taxon>eudicotyledons</taxon>
        <taxon>Gunneridae</taxon>
        <taxon>Pentapetalae</taxon>
        <taxon>rosids</taxon>
        <taxon>fabids</taxon>
        <taxon>Malpighiales</taxon>
        <taxon>Salicaceae</taxon>
        <taxon>Flacourtieae</taxon>
        <taxon>Dovyalis</taxon>
    </lineage>
</organism>
<reference evidence="1 2" key="1">
    <citation type="submission" date="2024-01" db="EMBL/GenBank/DDBJ databases">
        <authorList>
            <person name="Waweru B."/>
        </authorList>
    </citation>
    <scope>NUCLEOTIDE SEQUENCE [LARGE SCALE GENOMIC DNA]</scope>
</reference>
<dbReference type="EMBL" id="CAWUPB010001159">
    <property type="protein sequence ID" value="CAK7339998.1"/>
    <property type="molecule type" value="Genomic_DNA"/>
</dbReference>
<evidence type="ECO:0000313" key="1">
    <source>
        <dbReference type="EMBL" id="CAK7339998.1"/>
    </source>
</evidence>
<comment type="caution">
    <text evidence="1">The sequence shown here is derived from an EMBL/GenBank/DDBJ whole genome shotgun (WGS) entry which is preliminary data.</text>
</comment>
<protein>
    <submittedName>
        <fullName evidence="1">Uncharacterized protein</fullName>
    </submittedName>
</protein>
<name>A0AAV1RWJ9_9ROSI</name>
<keyword evidence="2" id="KW-1185">Reference proteome</keyword>
<evidence type="ECO:0000313" key="2">
    <source>
        <dbReference type="Proteomes" id="UP001314170"/>
    </source>
</evidence>
<proteinExistence type="predicted"/>